<dbReference type="OMA" id="LTWWAFL"/>
<gene>
    <name evidence="11" type="ORF">SPPG_07479</name>
</gene>
<dbReference type="GeneID" id="27690693"/>
<organism evidence="11 12">
    <name type="scientific">Spizellomyces punctatus (strain DAOM BR117)</name>
    <dbReference type="NCBI Taxonomy" id="645134"/>
    <lineage>
        <taxon>Eukaryota</taxon>
        <taxon>Fungi</taxon>
        <taxon>Fungi incertae sedis</taxon>
        <taxon>Chytridiomycota</taxon>
        <taxon>Chytridiomycota incertae sedis</taxon>
        <taxon>Chytridiomycetes</taxon>
        <taxon>Spizellomycetales</taxon>
        <taxon>Spizellomycetaceae</taxon>
        <taxon>Spizellomyces</taxon>
    </lineage>
</organism>
<evidence type="ECO:0000256" key="3">
    <source>
        <dbReference type="ARBA" id="ARBA00022448"/>
    </source>
</evidence>
<feature type="region of interest" description="Disordered" evidence="9">
    <location>
        <begin position="13"/>
        <end position="43"/>
    </location>
</feature>
<feature type="transmembrane region" description="Helical" evidence="10">
    <location>
        <begin position="239"/>
        <end position="262"/>
    </location>
</feature>
<dbReference type="VEuPathDB" id="FungiDB:SPPG_07479"/>
<evidence type="ECO:0000256" key="7">
    <source>
        <dbReference type="ARBA" id="ARBA00022989"/>
    </source>
</evidence>
<accession>A0A0L0H825</accession>
<feature type="transmembrane region" description="Helical" evidence="10">
    <location>
        <begin position="173"/>
        <end position="194"/>
    </location>
</feature>
<dbReference type="Pfam" id="PF03169">
    <property type="entry name" value="OPT"/>
    <property type="match status" value="1"/>
</dbReference>
<evidence type="ECO:0000256" key="8">
    <source>
        <dbReference type="ARBA" id="ARBA00023136"/>
    </source>
</evidence>
<evidence type="ECO:0000256" key="9">
    <source>
        <dbReference type="SAM" id="MobiDB-lite"/>
    </source>
</evidence>
<keyword evidence="6" id="KW-0653">Protein transport</keyword>
<dbReference type="InParanoid" id="A0A0L0H825"/>
<feature type="transmembrane region" description="Helical" evidence="10">
    <location>
        <begin position="584"/>
        <end position="604"/>
    </location>
</feature>
<feature type="transmembrane region" description="Helical" evidence="10">
    <location>
        <begin position="663"/>
        <end position="682"/>
    </location>
</feature>
<keyword evidence="5" id="KW-0571">Peptide transport</keyword>
<keyword evidence="7 10" id="KW-1133">Transmembrane helix</keyword>
<feature type="transmembrane region" description="Helical" evidence="10">
    <location>
        <begin position="274"/>
        <end position="292"/>
    </location>
</feature>
<feature type="transmembrane region" description="Helical" evidence="10">
    <location>
        <begin position="141"/>
        <end position="161"/>
    </location>
</feature>
<comment type="subcellular location">
    <subcellularLocation>
        <location evidence="1">Membrane</location>
        <topology evidence="1">Multi-pass membrane protein</topology>
    </subcellularLocation>
</comment>
<proteinExistence type="inferred from homology"/>
<keyword evidence="3" id="KW-0813">Transport</keyword>
<dbReference type="FunCoup" id="A0A0L0H825">
    <property type="interactions" value="62"/>
</dbReference>
<keyword evidence="12" id="KW-1185">Reference proteome</keyword>
<feature type="transmembrane region" description="Helical" evidence="10">
    <location>
        <begin position="616"/>
        <end position="637"/>
    </location>
</feature>
<feature type="transmembrane region" description="Helical" evidence="10">
    <location>
        <begin position="550"/>
        <end position="572"/>
    </location>
</feature>
<dbReference type="InterPro" id="IPR004813">
    <property type="entry name" value="OPT"/>
</dbReference>
<name>A0A0L0H825_SPIPD</name>
<keyword evidence="4 10" id="KW-0812">Transmembrane</keyword>
<evidence type="ECO:0000256" key="6">
    <source>
        <dbReference type="ARBA" id="ARBA00022927"/>
    </source>
</evidence>
<dbReference type="EMBL" id="KQ257465">
    <property type="protein sequence ID" value="KNC97084.1"/>
    <property type="molecule type" value="Genomic_DNA"/>
</dbReference>
<sequence length="751" mass="84748">MSTNTLADTEIVRDGELTKELPPDNLNEKPHKHESVFEGVEDSPIEEVRAAVPPTDNPELPTNTFRAWFLGIFFTVILSFTNQFFWFRDNPLTIKILVAQLISFFFGKFMAKILPAVTIPIPFTSKGINLNPGPFNVKEHVLITVMANTAATSFDAIDIIVIQKLYYNVDWGYLGGLLLVLSSQTIGYGFAGLLQRFLVRPATMVWPENLVNASLFHTMHRQRDAESRVSSRGRSRGNYFLLVFMVSFIYYWFPGYIAPILTSISWLCWVKKDSIVVSQLGSGLSGLGYGAFTLDWSTMGAWMPSPLAVPWYIIANLFAGFLFFIWILVPAVYYTDAFEAKKFPMYNTRQYDIYGSKFNLSRVIENNVLNSTAYEEYSPIRITAFFAICYGQGLAALGAIIAHTALYHGQDIYKRLRSAKQADDDIHAKLMDRYPEIPGFWYLIIFVIALILSIVTITAYPSDMPWWTLFIALILAGAWMIPTGILTAITAQAPSISMITEWVFGVIRPGHPIGNIMFKTYGYITVKQALLFSKDMKLGHYMKIPPRDMFNFQIVGTVIGCLVSLSTTHYLLNNIDNICTDEAYPWTCPNAGLFGASSVVWGVVGPNRFFEPGTLYNPIAWFFLAGFLLPLPVWLAYKRWPNSWLKYVNVSAMMLGAGPYPPAPTNVLPTWTVIGFIFNFYIKRRHNRWWVKYNYITSAALDAGVAVCAVVMFFALQNNDVHFPAWWGNDKASIDQCPLAKVNSTGINVYG</sequence>
<feature type="transmembrane region" description="Helical" evidence="10">
    <location>
        <begin position="65"/>
        <end position="85"/>
    </location>
</feature>
<feature type="transmembrane region" description="Helical" evidence="10">
    <location>
        <begin position="439"/>
        <end position="460"/>
    </location>
</feature>
<dbReference type="eggNOG" id="KOG2262">
    <property type="taxonomic scope" value="Eukaryota"/>
</dbReference>
<feature type="transmembrane region" description="Helical" evidence="10">
    <location>
        <begin position="312"/>
        <end position="335"/>
    </location>
</feature>
<feature type="transmembrane region" description="Helical" evidence="10">
    <location>
        <begin position="97"/>
        <end position="121"/>
    </location>
</feature>
<evidence type="ECO:0000256" key="10">
    <source>
        <dbReference type="SAM" id="Phobius"/>
    </source>
</evidence>
<dbReference type="PANTHER" id="PTHR22601">
    <property type="entry name" value="ISP4 LIKE PROTEIN"/>
    <property type="match status" value="1"/>
</dbReference>
<dbReference type="Proteomes" id="UP000053201">
    <property type="component" value="Unassembled WGS sequence"/>
</dbReference>
<dbReference type="NCBIfam" id="TIGR00727">
    <property type="entry name" value="ISP4_OPT"/>
    <property type="match status" value="1"/>
</dbReference>
<dbReference type="RefSeq" id="XP_016605124.1">
    <property type="nucleotide sequence ID" value="XM_016755646.1"/>
</dbReference>
<comment type="similarity">
    <text evidence="2">Belongs to the oligopeptide OPT transporter family.</text>
</comment>
<feature type="transmembrane region" description="Helical" evidence="10">
    <location>
        <begin position="466"/>
        <end position="489"/>
    </location>
</feature>
<evidence type="ECO:0000256" key="1">
    <source>
        <dbReference type="ARBA" id="ARBA00004141"/>
    </source>
</evidence>
<evidence type="ECO:0000256" key="5">
    <source>
        <dbReference type="ARBA" id="ARBA00022856"/>
    </source>
</evidence>
<dbReference type="OrthoDB" id="9986677at2759"/>
<feature type="transmembrane region" description="Helical" evidence="10">
    <location>
        <begin position="694"/>
        <end position="716"/>
    </location>
</feature>
<evidence type="ECO:0000313" key="12">
    <source>
        <dbReference type="Proteomes" id="UP000053201"/>
    </source>
</evidence>
<feature type="compositionally biased region" description="Basic and acidic residues" evidence="9">
    <location>
        <begin position="13"/>
        <end position="36"/>
    </location>
</feature>
<dbReference type="AlphaFoldDB" id="A0A0L0H825"/>
<dbReference type="GO" id="GO:0035673">
    <property type="term" value="F:oligopeptide transmembrane transporter activity"/>
    <property type="evidence" value="ECO:0007669"/>
    <property type="project" value="InterPro"/>
</dbReference>
<evidence type="ECO:0000256" key="4">
    <source>
        <dbReference type="ARBA" id="ARBA00022692"/>
    </source>
</evidence>
<keyword evidence="8 10" id="KW-0472">Membrane</keyword>
<reference evidence="11 12" key="1">
    <citation type="submission" date="2009-08" db="EMBL/GenBank/DDBJ databases">
        <title>The Genome Sequence of Spizellomyces punctatus strain DAOM BR117.</title>
        <authorList>
            <consortium name="The Broad Institute Genome Sequencing Platform"/>
            <person name="Russ C."/>
            <person name="Cuomo C."/>
            <person name="Shea T."/>
            <person name="Young S.K."/>
            <person name="Zeng Q."/>
            <person name="Koehrsen M."/>
            <person name="Haas B."/>
            <person name="Borodovsky M."/>
            <person name="Guigo R."/>
            <person name="Alvarado L."/>
            <person name="Berlin A."/>
            <person name="Bochicchio J."/>
            <person name="Borenstein D."/>
            <person name="Chapman S."/>
            <person name="Chen Z."/>
            <person name="Engels R."/>
            <person name="Freedman E."/>
            <person name="Gellesch M."/>
            <person name="Goldberg J."/>
            <person name="Griggs A."/>
            <person name="Gujja S."/>
            <person name="Heiman D."/>
            <person name="Hepburn T."/>
            <person name="Howarth C."/>
            <person name="Jen D."/>
            <person name="Larson L."/>
            <person name="Lewis B."/>
            <person name="Mehta T."/>
            <person name="Park D."/>
            <person name="Pearson M."/>
            <person name="Roberts A."/>
            <person name="Saif S."/>
            <person name="Shenoy N."/>
            <person name="Sisk P."/>
            <person name="Stolte C."/>
            <person name="Sykes S."/>
            <person name="Thomson T."/>
            <person name="Walk T."/>
            <person name="White J."/>
            <person name="Yandava C."/>
            <person name="Burger G."/>
            <person name="Gray M.W."/>
            <person name="Holland P.W.H."/>
            <person name="King N."/>
            <person name="Lang F.B.F."/>
            <person name="Roger A.J."/>
            <person name="Ruiz-Trillo I."/>
            <person name="Lander E."/>
            <person name="Nusbaum C."/>
        </authorList>
    </citation>
    <scope>NUCLEOTIDE SEQUENCE [LARGE SCALE GENOMIC DNA]</scope>
    <source>
        <strain evidence="11 12">DAOM BR117</strain>
    </source>
</reference>
<protein>
    <submittedName>
        <fullName evidence="11">OPT family small oligopeptide transporter</fullName>
    </submittedName>
</protein>
<evidence type="ECO:0000313" key="11">
    <source>
        <dbReference type="EMBL" id="KNC97084.1"/>
    </source>
</evidence>
<dbReference type="GO" id="GO:0015031">
    <property type="term" value="P:protein transport"/>
    <property type="evidence" value="ECO:0007669"/>
    <property type="project" value="UniProtKB-KW"/>
</dbReference>
<dbReference type="NCBIfam" id="TIGR00728">
    <property type="entry name" value="OPT_sfam"/>
    <property type="match status" value="1"/>
</dbReference>
<dbReference type="GO" id="GO:0016020">
    <property type="term" value="C:membrane"/>
    <property type="evidence" value="ECO:0007669"/>
    <property type="project" value="UniProtKB-SubCell"/>
</dbReference>
<evidence type="ECO:0000256" key="2">
    <source>
        <dbReference type="ARBA" id="ARBA00008807"/>
    </source>
</evidence>
<dbReference type="InterPro" id="IPR004648">
    <property type="entry name" value="Oligpept_transpt"/>
</dbReference>